<keyword evidence="2" id="KW-1185">Reference proteome</keyword>
<accession>A0A9D4NI92</accession>
<evidence type="ECO:0000313" key="2">
    <source>
        <dbReference type="Proteomes" id="UP000828390"/>
    </source>
</evidence>
<organism evidence="1 2">
    <name type="scientific">Dreissena polymorpha</name>
    <name type="common">Zebra mussel</name>
    <name type="synonym">Mytilus polymorpha</name>
    <dbReference type="NCBI Taxonomy" id="45954"/>
    <lineage>
        <taxon>Eukaryota</taxon>
        <taxon>Metazoa</taxon>
        <taxon>Spiralia</taxon>
        <taxon>Lophotrochozoa</taxon>
        <taxon>Mollusca</taxon>
        <taxon>Bivalvia</taxon>
        <taxon>Autobranchia</taxon>
        <taxon>Heteroconchia</taxon>
        <taxon>Euheterodonta</taxon>
        <taxon>Imparidentia</taxon>
        <taxon>Neoheterodontei</taxon>
        <taxon>Myida</taxon>
        <taxon>Dreissenoidea</taxon>
        <taxon>Dreissenidae</taxon>
        <taxon>Dreissena</taxon>
    </lineage>
</organism>
<evidence type="ECO:0000313" key="1">
    <source>
        <dbReference type="EMBL" id="KAH3897082.1"/>
    </source>
</evidence>
<dbReference type="Proteomes" id="UP000828390">
    <property type="component" value="Unassembled WGS sequence"/>
</dbReference>
<dbReference type="EMBL" id="JAIWYP010000001">
    <property type="protein sequence ID" value="KAH3897082.1"/>
    <property type="molecule type" value="Genomic_DNA"/>
</dbReference>
<dbReference type="AlphaFoldDB" id="A0A9D4NI92"/>
<name>A0A9D4NI92_DREPO</name>
<protein>
    <submittedName>
        <fullName evidence="1">Uncharacterized protein</fullName>
    </submittedName>
</protein>
<reference evidence="1" key="1">
    <citation type="journal article" date="2019" name="bioRxiv">
        <title>The Genome of the Zebra Mussel, Dreissena polymorpha: A Resource for Invasive Species Research.</title>
        <authorList>
            <person name="McCartney M.A."/>
            <person name="Auch B."/>
            <person name="Kono T."/>
            <person name="Mallez S."/>
            <person name="Zhang Y."/>
            <person name="Obille A."/>
            <person name="Becker A."/>
            <person name="Abrahante J.E."/>
            <person name="Garbe J."/>
            <person name="Badalamenti J.P."/>
            <person name="Herman A."/>
            <person name="Mangelson H."/>
            <person name="Liachko I."/>
            <person name="Sullivan S."/>
            <person name="Sone E.D."/>
            <person name="Koren S."/>
            <person name="Silverstein K.A.T."/>
            <person name="Beckman K.B."/>
            <person name="Gohl D.M."/>
        </authorList>
    </citation>
    <scope>NUCLEOTIDE SEQUENCE</scope>
    <source>
        <strain evidence="1">Duluth1</strain>
        <tissue evidence="1">Whole animal</tissue>
    </source>
</reference>
<reference evidence="1" key="2">
    <citation type="submission" date="2020-11" db="EMBL/GenBank/DDBJ databases">
        <authorList>
            <person name="McCartney M.A."/>
            <person name="Auch B."/>
            <person name="Kono T."/>
            <person name="Mallez S."/>
            <person name="Becker A."/>
            <person name="Gohl D.M."/>
            <person name="Silverstein K.A.T."/>
            <person name="Koren S."/>
            <person name="Bechman K.B."/>
            <person name="Herman A."/>
            <person name="Abrahante J.E."/>
            <person name="Garbe J."/>
        </authorList>
    </citation>
    <scope>NUCLEOTIDE SEQUENCE</scope>
    <source>
        <strain evidence="1">Duluth1</strain>
        <tissue evidence="1">Whole animal</tissue>
    </source>
</reference>
<gene>
    <name evidence="1" type="ORF">DPMN_021266</name>
</gene>
<sequence length="77" mass="9186">MEHYRVVVAKYTYLQKHLDEWMEHYRVVVAKDTYWQKHLDEWMEHNRVVVAKDTVKEGQGVNLHVGCGVLVSETNMQ</sequence>
<comment type="caution">
    <text evidence="1">The sequence shown here is derived from an EMBL/GenBank/DDBJ whole genome shotgun (WGS) entry which is preliminary data.</text>
</comment>
<proteinExistence type="predicted"/>